<dbReference type="OMA" id="CHKTFLP"/>
<dbReference type="InterPro" id="IPR041960">
    <property type="entry name" value="GGTase_I_beta"/>
</dbReference>
<keyword evidence="7" id="KW-0808">Transferase</keyword>
<evidence type="ECO:0000256" key="3">
    <source>
        <dbReference type="ARBA" id="ARBA00010497"/>
    </source>
</evidence>
<comment type="similarity">
    <text evidence="3">Belongs to the protein prenyltransferase subunit beta family.</text>
</comment>
<dbReference type="HOGENOM" id="CLU_028946_2_1_1"/>
<keyword evidence="8" id="KW-0479">Metal-binding</keyword>
<dbReference type="AlphaFoldDB" id="C4YLV6"/>
<keyword evidence="6" id="KW-0637">Prenyltransferase</keyword>
<dbReference type="Gene3D" id="1.50.10.20">
    <property type="match status" value="1"/>
</dbReference>
<evidence type="ECO:0000256" key="1">
    <source>
        <dbReference type="ARBA" id="ARBA00001946"/>
    </source>
</evidence>
<keyword evidence="11" id="KW-0460">Magnesium</keyword>
<accession>C4YLV6</accession>
<evidence type="ECO:0000256" key="5">
    <source>
        <dbReference type="ARBA" id="ARBA00020603"/>
    </source>
</evidence>
<organism evidence="14 15">
    <name type="scientific">Candida albicans (strain WO-1)</name>
    <name type="common">Yeast</name>
    <dbReference type="NCBI Taxonomy" id="294748"/>
    <lineage>
        <taxon>Eukaryota</taxon>
        <taxon>Fungi</taxon>
        <taxon>Dikarya</taxon>
        <taxon>Ascomycota</taxon>
        <taxon>Saccharomycotina</taxon>
        <taxon>Pichiomycetes</taxon>
        <taxon>Debaryomycetaceae</taxon>
        <taxon>Candida/Lodderomyces clade</taxon>
        <taxon>Candida</taxon>
    </lineage>
</organism>
<dbReference type="VEuPathDB" id="FungiDB:CAWG_01825"/>
<evidence type="ECO:0000256" key="9">
    <source>
        <dbReference type="ARBA" id="ARBA00022737"/>
    </source>
</evidence>
<dbReference type="PANTHER" id="PTHR11774">
    <property type="entry name" value="GERANYLGERANYL TRANSFERASE TYPE BETA SUBUNIT"/>
    <property type="match status" value="1"/>
</dbReference>
<proteinExistence type="inferred from homology"/>
<evidence type="ECO:0000259" key="13">
    <source>
        <dbReference type="Pfam" id="PF00432"/>
    </source>
</evidence>
<dbReference type="CDD" id="cd02895">
    <property type="entry name" value="GGTase-I"/>
    <property type="match status" value="1"/>
</dbReference>
<dbReference type="GO" id="GO:0005953">
    <property type="term" value="C:CAAX-protein geranylgeranyltransferase complex"/>
    <property type="evidence" value="ECO:0007669"/>
    <property type="project" value="InterPro"/>
</dbReference>
<keyword evidence="15" id="KW-1185">Reference proteome</keyword>
<dbReference type="GO" id="GO:0046872">
    <property type="term" value="F:metal ion binding"/>
    <property type="evidence" value="ECO:0007669"/>
    <property type="project" value="UniProtKB-KW"/>
</dbReference>
<comment type="cofactor">
    <cofactor evidence="1">
        <name>Mg(2+)</name>
        <dbReference type="ChEBI" id="CHEBI:18420"/>
    </cofactor>
</comment>
<dbReference type="Proteomes" id="UP000001429">
    <property type="component" value="Chromosome R"/>
</dbReference>
<dbReference type="InterPro" id="IPR001330">
    <property type="entry name" value="Prenyltrans"/>
</dbReference>
<keyword evidence="10" id="KW-0862">Zinc</keyword>
<comment type="cofactor">
    <cofactor evidence="2">
        <name>Zn(2+)</name>
        <dbReference type="ChEBI" id="CHEBI:29105"/>
    </cofactor>
</comment>
<evidence type="ECO:0000256" key="10">
    <source>
        <dbReference type="ARBA" id="ARBA00022833"/>
    </source>
</evidence>
<feature type="domain" description="Prenyltransferase alpha-alpha toroid" evidence="13">
    <location>
        <begin position="4"/>
        <end position="376"/>
    </location>
</feature>
<evidence type="ECO:0000256" key="6">
    <source>
        <dbReference type="ARBA" id="ARBA00022602"/>
    </source>
</evidence>
<evidence type="ECO:0000313" key="15">
    <source>
        <dbReference type="Proteomes" id="UP000001429"/>
    </source>
</evidence>
<gene>
    <name evidence="14" type="ORF">CAWG_01825</name>
</gene>
<dbReference type="InterPro" id="IPR008930">
    <property type="entry name" value="Terpenoid_cyclase/PrenylTrfase"/>
</dbReference>
<evidence type="ECO:0000256" key="2">
    <source>
        <dbReference type="ARBA" id="ARBA00001947"/>
    </source>
</evidence>
<dbReference type="GO" id="GO:0004662">
    <property type="term" value="F:CAAX-protein geranylgeranyltransferase activity"/>
    <property type="evidence" value="ECO:0007669"/>
    <property type="project" value="UniProtKB-EC"/>
</dbReference>
<dbReference type="PaxDb" id="5476-C4YLV6"/>
<dbReference type="FunFam" id="1.50.10.20:FF:000077">
    <property type="entry name" value="Protein geranylgeranyltransferase type I subunit"/>
    <property type="match status" value="1"/>
</dbReference>
<dbReference type="Pfam" id="PF00432">
    <property type="entry name" value="Prenyltrans"/>
    <property type="match status" value="1"/>
</dbReference>
<evidence type="ECO:0000313" key="14">
    <source>
        <dbReference type="EMBL" id="EEQ43587.1"/>
    </source>
</evidence>
<evidence type="ECO:0000256" key="8">
    <source>
        <dbReference type="ARBA" id="ARBA00022723"/>
    </source>
</evidence>
<name>C4YLV6_CANAW</name>
<dbReference type="EMBL" id="CM000309">
    <property type="protein sequence ID" value="EEQ43587.1"/>
    <property type="molecule type" value="Genomic_DNA"/>
</dbReference>
<evidence type="ECO:0000256" key="7">
    <source>
        <dbReference type="ARBA" id="ARBA00022679"/>
    </source>
</evidence>
<evidence type="ECO:0000256" key="11">
    <source>
        <dbReference type="ARBA" id="ARBA00022842"/>
    </source>
</evidence>
<dbReference type="EC" id="2.5.1.59" evidence="4"/>
<sequence length="390" mass="45756">MNQLLINKHEKFFNRCLIGLPSTAQSEDSNKLAIIYFCLHGLQLIQKFQFTNQELIYYRNFIINQFMIENNQIISFRSTYYFQKTNQKYDCPNLSSTLFALYNLLILKSPYHTIINRKKIMNFLCKCQVKDGINKGGFVPTLYYNEENGDYKQYGEPDLRVCYMALLIRHLMKYDDNNNNNNNNNNREDSNETDIDLISLQQFILDRININGGFSSTIMDESHLGFTFCAIASLKLLNYPLEKLKSTKEWLIHRQVDYPENLYPKDGNGNGDNYEYYRNIDIGGFNGRENKLSDTCYSWWCTGSLYNIDVNFIKLVDLNKAEDYLLNKTQNQLFGGFGRDPDSTPDPMHSYLALASLSLWNHEKFALQEINPILTITKESYQFFKEKIKY</sequence>
<dbReference type="OrthoDB" id="24893at2759"/>
<evidence type="ECO:0000256" key="4">
    <source>
        <dbReference type="ARBA" id="ARBA00012700"/>
    </source>
</evidence>
<dbReference type="PANTHER" id="PTHR11774:SF4">
    <property type="entry name" value="GERANYLGERANYL TRANSFERASE TYPE-1 SUBUNIT BETA"/>
    <property type="match status" value="1"/>
</dbReference>
<protein>
    <recommendedName>
        <fullName evidence="5">Geranylgeranyl transferase type-1 subunit beta</fullName>
        <ecNumber evidence="4">2.5.1.59</ecNumber>
    </recommendedName>
    <alternativeName>
        <fullName evidence="12">Geranylgeranyl transferase type I subunit beta</fullName>
    </alternativeName>
</protein>
<evidence type="ECO:0000256" key="12">
    <source>
        <dbReference type="ARBA" id="ARBA00031713"/>
    </source>
</evidence>
<reference evidence="14 15" key="1">
    <citation type="journal article" date="2009" name="Nature">
        <title>Evolution of pathogenicity and sexual reproduction in eight Candida genomes.</title>
        <authorList>
            <person name="Butler G."/>
            <person name="Rasmussen M.D."/>
            <person name="Lin M.F."/>
            <person name="Santos M.A."/>
            <person name="Sakthikumar S."/>
            <person name="Munro C.A."/>
            <person name="Rheinbay E."/>
            <person name="Grabherr M."/>
            <person name="Forche A."/>
            <person name="Reedy J.L."/>
            <person name="Agrafioti I."/>
            <person name="Arnaud M.B."/>
            <person name="Bates S."/>
            <person name="Brown A.J."/>
            <person name="Brunke S."/>
            <person name="Costanzo M.C."/>
            <person name="Fitzpatrick D.A."/>
            <person name="de Groot P.W."/>
            <person name="Harris D."/>
            <person name="Hoyer L.L."/>
            <person name="Hube B."/>
            <person name="Klis F.M."/>
            <person name="Kodira C."/>
            <person name="Lennard N."/>
            <person name="Logue M.E."/>
            <person name="Martin R."/>
            <person name="Neiman A.M."/>
            <person name="Nikolaou E."/>
            <person name="Quail M.A."/>
            <person name="Quinn J."/>
            <person name="Santos M.C."/>
            <person name="Schmitzberger F.F."/>
            <person name="Sherlock G."/>
            <person name="Shah P."/>
            <person name="Silverstein K.A."/>
            <person name="Skrzypek M.S."/>
            <person name="Soll D."/>
            <person name="Staggs R."/>
            <person name="Stansfield I."/>
            <person name="Stumpf M.P."/>
            <person name="Sudbery P.E."/>
            <person name="Srikantha T."/>
            <person name="Zeng Q."/>
            <person name="Berman J."/>
            <person name="Berriman M."/>
            <person name="Heitman J."/>
            <person name="Gow N.A."/>
            <person name="Lorenz M.C."/>
            <person name="Birren B.W."/>
            <person name="Kellis M."/>
            <person name="Cuomo C.A."/>
        </authorList>
    </citation>
    <scope>NUCLEOTIDE SEQUENCE [LARGE SCALE GENOMIC DNA]</scope>
    <source>
        <strain evidence="14 15">WO-1</strain>
    </source>
</reference>
<dbReference type="InterPro" id="IPR045089">
    <property type="entry name" value="PGGT1B-like"/>
</dbReference>
<keyword evidence="9" id="KW-0677">Repeat</keyword>
<dbReference type="SUPFAM" id="SSF48239">
    <property type="entry name" value="Terpenoid cyclases/Protein prenyltransferases"/>
    <property type="match status" value="1"/>
</dbReference>